<comment type="caution">
    <text evidence="2">The sequence shown here is derived from an EMBL/GenBank/DDBJ whole genome shotgun (WGS) entry which is preliminary data.</text>
</comment>
<evidence type="ECO:0000256" key="1">
    <source>
        <dbReference type="SAM" id="MobiDB-lite"/>
    </source>
</evidence>
<evidence type="ECO:0000313" key="3">
    <source>
        <dbReference type="Proteomes" id="UP001194468"/>
    </source>
</evidence>
<protein>
    <submittedName>
        <fullName evidence="2">Uncharacterized protein</fullName>
    </submittedName>
</protein>
<dbReference type="EMBL" id="WHUW01000205">
    <property type="protein sequence ID" value="KAF8418234.1"/>
    <property type="molecule type" value="Genomic_DNA"/>
</dbReference>
<name>A0AAD4BCQ3_BOLED</name>
<keyword evidence="3" id="KW-1185">Reference proteome</keyword>
<reference evidence="2" key="1">
    <citation type="submission" date="2019-10" db="EMBL/GenBank/DDBJ databases">
        <authorList>
            <consortium name="DOE Joint Genome Institute"/>
            <person name="Kuo A."/>
            <person name="Miyauchi S."/>
            <person name="Kiss E."/>
            <person name="Drula E."/>
            <person name="Kohler A."/>
            <person name="Sanchez-Garcia M."/>
            <person name="Andreopoulos B."/>
            <person name="Barry K.W."/>
            <person name="Bonito G."/>
            <person name="Buee M."/>
            <person name="Carver A."/>
            <person name="Chen C."/>
            <person name="Cichocki N."/>
            <person name="Clum A."/>
            <person name="Culley D."/>
            <person name="Crous P.W."/>
            <person name="Fauchery L."/>
            <person name="Girlanda M."/>
            <person name="Hayes R."/>
            <person name="Keri Z."/>
            <person name="LaButti K."/>
            <person name="Lipzen A."/>
            <person name="Lombard V."/>
            <person name="Magnuson J."/>
            <person name="Maillard F."/>
            <person name="Morin E."/>
            <person name="Murat C."/>
            <person name="Nolan M."/>
            <person name="Ohm R."/>
            <person name="Pangilinan J."/>
            <person name="Pereira M."/>
            <person name="Perotto S."/>
            <person name="Peter M."/>
            <person name="Riley R."/>
            <person name="Sitrit Y."/>
            <person name="Stielow B."/>
            <person name="Szollosi G."/>
            <person name="Zifcakova L."/>
            <person name="Stursova M."/>
            <person name="Spatafora J.W."/>
            <person name="Tedersoo L."/>
            <person name="Vaario L.-M."/>
            <person name="Yamada A."/>
            <person name="Yan M."/>
            <person name="Wang P."/>
            <person name="Xu J."/>
            <person name="Bruns T."/>
            <person name="Baldrian P."/>
            <person name="Vilgalys R."/>
            <person name="Henrissat B."/>
            <person name="Grigoriev I.V."/>
            <person name="Hibbett D."/>
            <person name="Nagy L.G."/>
            <person name="Martin F.M."/>
        </authorList>
    </citation>
    <scope>NUCLEOTIDE SEQUENCE</scope>
    <source>
        <strain evidence="2">BED1</strain>
    </source>
</reference>
<dbReference type="Proteomes" id="UP001194468">
    <property type="component" value="Unassembled WGS sequence"/>
</dbReference>
<accession>A0AAD4BCQ3</accession>
<sequence length="146" mass="16034">MCAAHVGAERVAADPYARDIAIRQFETFISIGNSCGRGRYVAVAHQDPKPSRHNRHARQDDQSSGQRIVRRRSHVDRGRCPAPHRTLGPSRDDAPRSVGGSRDCPPSSTRRLGSGCPRCSRVHANLCICLGVRVRIGEPPRESFAC</sequence>
<proteinExistence type="predicted"/>
<gene>
    <name evidence="2" type="ORF">L210DRAFT_2448758</name>
</gene>
<reference evidence="2" key="2">
    <citation type="journal article" date="2020" name="Nat. Commun.">
        <title>Large-scale genome sequencing of mycorrhizal fungi provides insights into the early evolution of symbiotic traits.</title>
        <authorList>
            <person name="Miyauchi S."/>
            <person name="Kiss E."/>
            <person name="Kuo A."/>
            <person name="Drula E."/>
            <person name="Kohler A."/>
            <person name="Sanchez-Garcia M."/>
            <person name="Morin E."/>
            <person name="Andreopoulos B."/>
            <person name="Barry K.W."/>
            <person name="Bonito G."/>
            <person name="Buee M."/>
            <person name="Carver A."/>
            <person name="Chen C."/>
            <person name="Cichocki N."/>
            <person name="Clum A."/>
            <person name="Culley D."/>
            <person name="Crous P.W."/>
            <person name="Fauchery L."/>
            <person name="Girlanda M."/>
            <person name="Hayes R.D."/>
            <person name="Keri Z."/>
            <person name="LaButti K."/>
            <person name="Lipzen A."/>
            <person name="Lombard V."/>
            <person name="Magnuson J."/>
            <person name="Maillard F."/>
            <person name="Murat C."/>
            <person name="Nolan M."/>
            <person name="Ohm R.A."/>
            <person name="Pangilinan J."/>
            <person name="Pereira M.F."/>
            <person name="Perotto S."/>
            <person name="Peter M."/>
            <person name="Pfister S."/>
            <person name="Riley R."/>
            <person name="Sitrit Y."/>
            <person name="Stielow J.B."/>
            <person name="Szollosi G."/>
            <person name="Zifcakova L."/>
            <person name="Stursova M."/>
            <person name="Spatafora J.W."/>
            <person name="Tedersoo L."/>
            <person name="Vaario L.M."/>
            <person name="Yamada A."/>
            <person name="Yan M."/>
            <person name="Wang P."/>
            <person name="Xu J."/>
            <person name="Bruns T."/>
            <person name="Baldrian P."/>
            <person name="Vilgalys R."/>
            <person name="Dunand C."/>
            <person name="Henrissat B."/>
            <person name="Grigoriev I.V."/>
            <person name="Hibbett D."/>
            <person name="Nagy L.G."/>
            <person name="Martin F.M."/>
        </authorList>
    </citation>
    <scope>NUCLEOTIDE SEQUENCE</scope>
    <source>
        <strain evidence="2">BED1</strain>
    </source>
</reference>
<dbReference type="AlphaFoldDB" id="A0AAD4BCQ3"/>
<feature type="region of interest" description="Disordered" evidence="1">
    <location>
        <begin position="45"/>
        <end position="115"/>
    </location>
</feature>
<organism evidence="2 3">
    <name type="scientific">Boletus edulis BED1</name>
    <dbReference type="NCBI Taxonomy" id="1328754"/>
    <lineage>
        <taxon>Eukaryota</taxon>
        <taxon>Fungi</taxon>
        <taxon>Dikarya</taxon>
        <taxon>Basidiomycota</taxon>
        <taxon>Agaricomycotina</taxon>
        <taxon>Agaricomycetes</taxon>
        <taxon>Agaricomycetidae</taxon>
        <taxon>Boletales</taxon>
        <taxon>Boletineae</taxon>
        <taxon>Boletaceae</taxon>
        <taxon>Boletoideae</taxon>
        <taxon>Boletus</taxon>
    </lineage>
</organism>
<evidence type="ECO:0000313" key="2">
    <source>
        <dbReference type="EMBL" id="KAF8418234.1"/>
    </source>
</evidence>